<dbReference type="SUPFAM" id="SSF46785">
    <property type="entry name" value="Winged helix' DNA-binding domain"/>
    <property type="match status" value="1"/>
</dbReference>
<evidence type="ECO:0000313" key="6">
    <source>
        <dbReference type="Proteomes" id="UP001431572"/>
    </source>
</evidence>
<evidence type="ECO:0000256" key="3">
    <source>
        <dbReference type="ARBA" id="ARBA00023163"/>
    </source>
</evidence>
<evidence type="ECO:0000256" key="1">
    <source>
        <dbReference type="ARBA" id="ARBA00023015"/>
    </source>
</evidence>
<reference evidence="5" key="1">
    <citation type="journal article" date="2024" name="Nature">
        <title>Anoxygenic phototroph of the Chloroflexota uses a type I reaction centre.</title>
        <authorList>
            <person name="Tsuji J.M."/>
            <person name="Shaw N.A."/>
            <person name="Nagashima S."/>
            <person name="Venkiteswaran J.J."/>
            <person name="Schiff S.L."/>
            <person name="Watanabe T."/>
            <person name="Fukui M."/>
            <person name="Hanada S."/>
            <person name="Tank M."/>
            <person name="Neufeld J.D."/>
        </authorList>
    </citation>
    <scope>NUCLEOTIDE SEQUENCE</scope>
    <source>
        <strain evidence="5">L227-S17</strain>
    </source>
</reference>
<proteinExistence type="predicted"/>
<keyword evidence="3" id="KW-0804">Transcription</keyword>
<keyword evidence="1" id="KW-0805">Transcription regulation</keyword>
<dbReference type="PROSITE" id="PS51118">
    <property type="entry name" value="HTH_HXLR"/>
    <property type="match status" value="1"/>
</dbReference>
<name>A0ABY9B567_9CHLR</name>
<sequence>MTQKINAIDHVHICPKYEKAISILGKRWTGLIIKALMDGSLRFNELLKIVGTVSDRVLTERLRELEAEGLLERLVHPESPVRIEYMLTPKGRSMEQVLDALQNWANKWVSYEPSENAHTFEEVSDITAQS</sequence>
<dbReference type="InterPro" id="IPR036390">
    <property type="entry name" value="WH_DNA-bd_sf"/>
</dbReference>
<dbReference type="InterPro" id="IPR011991">
    <property type="entry name" value="ArsR-like_HTH"/>
</dbReference>
<feature type="domain" description="HTH hxlR-type" evidence="4">
    <location>
        <begin position="14"/>
        <end position="113"/>
    </location>
</feature>
<evidence type="ECO:0000259" key="4">
    <source>
        <dbReference type="PROSITE" id="PS51118"/>
    </source>
</evidence>
<accession>A0ABY9B567</accession>
<protein>
    <submittedName>
        <fullName evidence="5">Helix-turn-helix transcriptional regulator</fullName>
    </submittedName>
</protein>
<dbReference type="InterPro" id="IPR036388">
    <property type="entry name" value="WH-like_DNA-bd_sf"/>
</dbReference>
<gene>
    <name evidence="5" type="ORF">OZ401_003607</name>
</gene>
<evidence type="ECO:0000313" key="5">
    <source>
        <dbReference type="EMBL" id="WJW68012.1"/>
    </source>
</evidence>
<dbReference type="Pfam" id="PF01638">
    <property type="entry name" value="HxlR"/>
    <property type="match status" value="1"/>
</dbReference>
<keyword evidence="6" id="KW-1185">Reference proteome</keyword>
<dbReference type="Proteomes" id="UP001431572">
    <property type="component" value="Chromosome 2"/>
</dbReference>
<dbReference type="CDD" id="cd00090">
    <property type="entry name" value="HTH_ARSR"/>
    <property type="match status" value="1"/>
</dbReference>
<dbReference type="PANTHER" id="PTHR33204">
    <property type="entry name" value="TRANSCRIPTIONAL REGULATOR, MARR FAMILY"/>
    <property type="match status" value="1"/>
</dbReference>
<organism evidence="5 6">
    <name type="scientific">Candidatus Chlorohelix allophototropha</name>
    <dbReference type="NCBI Taxonomy" id="3003348"/>
    <lineage>
        <taxon>Bacteria</taxon>
        <taxon>Bacillati</taxon>
        <taxon>Chloroflexota</taxon>
        <taxon>Chloroflexia</taxon>
        <taxon>Candidatus Chloroheliales</taxon>
        <taxon>Candidatus Chloroheliaceae</taxon>
        <taxon>Candidatus Chlorohelix</taxon>
    </lineage>
</organism>
<dbReference type="PANTHER" id="PTHR33204:SF37">
    <property type="entry name" value="HTH-TYPE TRANSCRIPTIONAL REGULATOR YODB"/>
    <property type="match status" value="1"/>
</dbReference>
<dbReference type="Gene3D" id="1.10.10.10">
    <property type="entry name" value="Winged helix-like DNA-binding domain superfamily/Winged helix DNA-binding domain"/>
    <property type="match status" value="1"/>
</dbReference>
<evidence type="ECO:0000256" key="2">
    <source>
        <dbReference type="ARBA" id="ARBA00023125"/>
    </source>
</evidence>
<dbReference type="EMBL" id="CP128400">
    <property type="protein sequence ID" value="WJW68012.1"/>
    <property type="molecule type" value="Genomic_DNA"/>
</dbReference>
<dbReference type="InterPro" id="IPR002577">
    <property type="entry name" value="HTH_HxlR"/>
</dbReference>
<keyword evidence="2" id="KW-0238">DNA-binding</keyword>
<dbReference type="RefSeq" id="WP_342399003.1">
    <property type="nucleotide sequence ID" value="NZ_CP128400.1"/>
</dbReference>